<gene>
    <name evidence="1" type="ORF">ACFQ1S_44730</name>
</gene>
<keyword evidence="2" id="KW-1185">Reference proteome</keyword>
<accession>A0ABW3MNI4</accession>
<evidence type="ECO:0008006" key="3">
    <source>
        <dbReference type="Google" id="ProtNLM"/>
    </source>
</evidence>
<evidence type="ECO:0000313" key="2">
    <source>
        <dbReference type="Proteomes" id="UP001597045"/>
    </source>
</evidence>
<evidence type="ECO:0000313" key="1">
    <source>
        <dbReference type="EMBL" id="MFD1052186.1"/>
    </source>
</evidence>
<dbReference type="EMBL" id="JBHTIS010004202">
    <property type="protein sequence ID" value="MFD1052186.1"/>
    <property type="molecule type" value="Genomic_DNA"/>
</dbReference>
<reference evidence="2" key="1">
    <citation type="journal article" date="2019" name="Int. J. Syst. Evol. Microbiol.">
        <title>The Global Catalogue of Microorganisms (GCM) 10K type strain sequencing project: providing services to taxonomists for standard genome sequencing and annotation.</title>
        <authorList>
            <consortium name="The Broad Institute Genomics Platform"/>
            <consortium name="The Broad Institute Genome Sequencing Center for Infectious Disease"/>
            <person name="Wu L."/>
            <person name="Ma J."/>
        </authorList>
    </citation>
    <scope>NUCLEOTIDE SEQUENCE [LARGE SCALE GENOMIC DNA]</scope>
    <source>
        <strain evidence="2">JCM 31486</strain>
    </source>
</reference>
<proteinExistence type="predicted"/>
<name>A0ABW3MNI4_9PSEU</name>
<sequence length="127" mass="13661">PSRFTFSVHRQIAVYGATAPVKFGYVTVMPSGIPPYVFTAGQTNFNSLAGFNANSVVGVTPYQIKMPLIYTKWDDAQVTALGQDNNYCTLADVTRPAGADMTGLVLCFKPLSTAPTNSGFFMTYASL</sequence>
<comment type="caution">
    <text evidence="1">The sequence shown here is derived from an EMBL/GenBank/DDBJ whole genome shotgun (WGS) entry which is preliminary data.</text>
</comment>
<protein>
    <recommendedName>
        <fullName evidence="3">Capsid protein</fullName>
    </recommendedName>
</protein>
<organism evidence="1 2">
    <name type="scientific">Kibdelosporangium lantanae</name>
    <dbReference type="NCBI Taxonomy" id="1497396"/>
    <lineage>
        <taxon>Bacteria</taxon>
        <taxon>Bacillati</taxon>
        <taxon>Actinomycetota</taxon>
        <taxon>Actinomycetes</taxon>
        <taxon>Pseudonocardiales</taxon>
        <taxon>Pseudonocardiaceae</taxon>
        <taxon>Kibdelosporangium</taxon>
    </lineage>
</organism>
<feature type="non-terminal residue" evidence="1">
    <location>
        <position position="1"/>
    </location>
</feature>
<dbReference type="Proteomes" id="UP001597045">
    <property type="component" value="Unassembled WGS sequence"/>
</dbReference>